<dbReference type="InterPro" id="IPR000182">
    <property type="entry name" value="GNAT_dom"/>
</dbReference>
<organism evidence="2 3">
    <name type="scientific">Clostridium sulfidigenes</name>
    <dbReference type="NCBI Taxonomy" id="318464"/>
    <lineage>
        <taxon>Bacteria</taxon>
        <taxon>Bacillati</taxon>
        <taxon>Bacillota</taxon>
        <taxon>Clostridia</taxon>
        <taxon>Eubacteriales</taxon>
        <taxon>Clostridiaceae</taxon>
        <taxon>Clostridium</taxon>
    </lineage>
</organism>
<proteinExistence type="predicted"/>
<dbReference type="GO" id="GO:0016747">
    <property type="term" value="F:acyltransferase activity, transferring groups other than amino-acyl groups"/>
    <property type="evidence" value="ECO:0007669"/>
    <property type="project" value="InterPro"/>
</dbReference>
<dbReference type="Proteomes" id="UP000768462">
    <property type="component" value="Unassembled WGS sequence"/>
</dbReference>
<dbReference type="Gene3D" id="3.40.630.30">
    <property type="match status" value="1"/>
</dbReference>
<dbReference type="SUPFAM" id="SSF55729">
    <property type="entry name" value="Acyl-CoA N-acyltransferases (Nat)"/>
    <property type="match status" value="1"/>
</dbReference>
<evidence type="ECO:0000313" key="3">
    <source>
        <dbReference type="Proteomes" id="UP000768462"/>
    </source>
</evidence>
<accession>A0A927W3F5</accession>
<dbReference type="EMBL" id="SVCM01000073">
    <property type="protein sequence ID" value="MBE6059798.1"/>
    <property type="molecule type" value="Genomic_DNA"/>
</dbReference>
<dbReference type="Pfam" id="PF13527">
    <property type="entry name" value="Acetyltransf_9"/>
    <property type="match status" value="1"/>
</dbReference>
<dbReference type="InterPro" id="IPR016181">
    <property type="entry name" value="Acyl_CoA_acyltransferase"/>
</dbReference>
<dbReference type="AlphaFoldDB" id="A0A927W3F5"/>
<protein>
    <submittedName>
        <fullName evidence="2">GNAT family N-acetyltransferase</fullName>
    </submittedName>
</protein>
<sequence>MILTHKDYKCGDENEILMLFQKSFNRIMDISFWKWRYKENILNKYMIRIAKDGDNVVAHYAVSPTELFINGKLFNSAISMTTMTHPNYRGLGLFTKLASELLESHSEDLDVIYGVPNNNSINGFVNHLDFKHISDIIVMEIDLRKTTFKLANQCLEIKKFDFRFDELLDKIKYKYTVMLSRCSKYLNWRFCNNPVNKYTILTYQSNGELLGYAVIKVFVNESVLVGDIVDIIAVDTNVFCKLIESVCCKFYEKGITSAKIWMNDNEFIKALRNIGFIQTDETFHFIVKSNNKKVPNEIQDFNNWYLTMSDIDIF</sequence>
<dbReference type="PROSITE" id="PS51186">
    <property type="entry name" value="GNAT"/>
    <property type="match status" value="1"/>
</dbReference>
<feature type="domain" description="N-acetyltransferase" evidence="1">
    <location>
        <begin position="3"/>
        <end position="144"/>
    </location>
</feature>
<evidence type="ECO:0000259" key="1">
    <source>
        <dbReference type="PROSITE" id="PS51186"/>
    </source>
</evidence>
<evidence type="ECO:0000313" key="2">
    <source>
        <dbReference type="EMBL" id="MBE6059798.1"/>
    </source>
</evidence>
<reference evidence="2" key="1">
    <citation type="submission" date="2019-04" db="EMBL/GenBank/DDBJ databases">
        <title>Evolution of Biomass-Degrading Anaerobic Consortia Revealed by Metagenomics.</title>
        <authorList>
            <person name="Peng X."/>
        </authorList>
    </citation>
    <scope>NUCLEOTIDE SEQUENCE</scope>
    <source>
        <strain evidence="2">SIG254</strain>
    </source>
</reference>
<comment type="caution">
    <text evidence="2">The sequence shown here is derived from an EMBL/GenBank/DDBJ whole genome shotgun (WGS) entry which is preliminary data.</text>
</comment>
<gene>
    <name evidence="2" type="ORF">E7215_06450</name>
</gene>
<name>A0A927W3F5_9CLOT</name>